<dbReference type="GO" id="GO:0003688">
    <property type="term" value="F:DNA replication origin binding"/>
    <property type="evidence" value="ECO:0007669"/>
    <property type="project" value="TreeGrafter"/>
</dbReference>
<feature type="compositionally biased region" description="Acidic residues" evidence="11">
    <location>
        <begin position="308"/>
        <end position="318"/>
    </location>
</feature>
<dbReference type="GO" id="GO:0005664">
    <property type="term" value="C:nuclear origin of replication recognition complex"/>
    <property type="evidence" value="ECO:0007669"/>
    <property type="project" value="TreeGrafter"/>
</dbReference>
<feature type="region of interest" description="Disordered" evidence="11">
    <location>
        <begin position="1"/>
        <end position="267"/>
    </location>
</feature>
<feature type="compositionally biased region" description="Polar residues" evidence="11">
    <location>
        <begin position="150"/>
        <end position="166"/>
    </location>
</feature>
<organism evidence="13 14">
    <name type="scientific">Neoarthrinium moseri</name>
    <dbReference type="NCBI Taxonomy" id="1658444"/>
    <lineage>
        <taxon>Eukaryota</taxon>
        <taxon>Fungi</taxon>
        <taxon>Dikarya</taxon>
        <taxon>Ascomycota</taxon>
        <taxon>Pezizomycotina</taxon>
        <taxon>Sordariomycetes</taxon>
        <taxon>Xylariomycetidae</taxon>
        <taxon>Amphisphaeriales</taxon>
        <taxon>Apiosporaceae</taxon>
        <taxon>Neoarthrinium</taxon>
    </lineage>
</organism>
<evidence type="ECO:0000256" key="8">
    <source>
        <dbReference type="ARBA" id="ARBA00023125"/>
    </source>
</evidence>
<dbReference type="PANTHER" id="PTHR12087">
    <property type="entry name" value="ORIGIN RECOGNITION COMPLEX SUBUNIT 4"/>
    <property type="match status" value="1"/>
</dbReference>
<dbReference type="InterPro" id="IPR016527">
    <property type="entry name" value="ORC4"/>
</dbReference>
<keyword evidence="4" id="KW-0235">DNA replication</keyword>
<dbReference type="FunFam" id="3.40.50.300:FF:001597">
    <property type="entry name" value="Origin recognition complex subunit Orc4"/>
    <property type="match status" value="1"/>
</dbReference>
<name>A0A9P9WRS9_9PEZI</name>
<evidence type="ECO:0000256" key="11">
    <source>
        <dbReference type="SAM" id="MobiDB-lite"/>
    </source>
</evidence>
<dbReference type="Pfam" id="PF14629">
    <property type="entry name" value="ORC4_C"/>
    <property type="match status" value="1"/>
</dbReference>
<dbReference type="Pfam" id="PF00004">
    <property type="entry name" value="AAA"/>
    <property type="match status" value="1"/>
</dbReference>
<feature type="domain" description="PHD-type" evidence="12">
    <location>
        <begin position="318"/>
        <end position="368"/>
    </location>
</feature>
<dbReference type="CDD" id="cd00009">
    <property type="entry name" value="AAA"/>
    <property type="match status" value="1"/>
</dbReference>
<reference evidence="13" key="1">
    <citation type="submission" date="2021-03" db="EMBL/GenBank/DDBJ databases">
        <title>Revisited historic fungal species revealed as producer of novel bioactive compounds through whole genome sequencing and comparative genomics.</title>
        <authorList>
            <person name="Vignolle G.A."/>
            <person name="Hochenegger N."/>
            <person name="Mach R.L."/>
            <person name="Mach-Aigner A.R."/>
            <person name="Javad Rahimi M."/>
            <person name="Salim K.A."/>
            <person name="Chan C.M."/>
            <person name="Lim L.B.L."/>
            <person name="Cai F."/>
            <person name="Druzhinina I.S."/>
            <person name="U'Ren J.M."/>
            <person name="Derntl C."/>
        </authorList>
    </citation>
    <scope>NUCLEOTIDE SEQUENCE</scope>
    <source>
        <strain evidence="13">TUCIM 5799</strain>
    </source>
</reference>
<evidence type="ECO:0000256" key="5">
    <source>
        <dbReference type="ARBA" id="ARBA00022723"/>
    </source>
</evidence>
<keyword evidence="14" id="KW-1185">Reference proteome</keyword>
<dbReference type="InterPro" id="IPR027417">
    <property type="entry name" value="P-loop_NTPase"/>
</dbReference>
<comment type="subcellular location">
    <subcellularLocation>
        <location evidence="1">Nucleus</location>
    </subcellularLocation>
</comment>
<feature type="compositionally biased region" description="Polar residues" evidence="11">
    <location>
        <begin position="16"/>
        <end position="34"/>
    </location>
</feature>
<dbReference type="Gene3D" id="3.40.50.300">
    <property type="entry name" value="P-loop containing nucleotide triphosphate hydrolases"/>
    <property type="match status" value="1"/>
</dbReference>
<dbReference type="PANTHER" id="PTHR12087:SF0">
    <property type="entry name" value="ORIGIN RECOGNITION COMPLEX SUBUNIT 4"/>
    <property type="match status" value="1"/>
</dbReference>
<dbReference type="Pfam" id="PF00628">
    <property type="entry name" value="PHD"/>
    <property type="match status" value="1"/>
</dbReference>
<dbReference type="InterPro" id="IPR013083">
    <property type="entry name" value="Znf_RING/FYVE/PHD"/>
</dbReference>
<keyword evidence="9" id="KW-0539">Nucleus</keyword>
<dbReference type="InterPro" id="IPR003959">
    <property type="entry name" value="ATPase_AAA_core"/>
</dbReference>
<sequence>MAPETGLGRRKRARPQSDQDSTAPEPNVTTTSSAKKPRLDGDATSSPAPPNGFSAFTSAIGNVFGFGRKASAQGAAKAKRQNGKTASAYDDIPSSSDEGRGAPTLQKGSRPAVSITKPKKPAKSLRQAQKNDVYDVPSSGDEHEIPSEIAEQSNTQDKASRSTKQANGPVKRPGTTRKSTGRPRGGHAPDNDTAEQEEEAEEEVPQGTPSRTRGRRPAVKQLAGPGARSGQKTTTSKQPPPTPKGILTPRHKKRGRPRKSVAFNSEDNKPAAEVFFDDLPVKSKARGGRLNQTDAPTKGEEPEIQASEGEDDEESEDDEVCAICGKPDSEAPNEIIFCENCDKAVHQKCYNVPVIPDDDWFCKDCLQEDVISGTNGSSAVHQVSESAELPDIPNFEQHLQTMQRVLIDRCSGNRRIKLKGQEEAYEKAYQLVEQTVLAGEGNSMMVIGARGCGKTLLVESIVRDLVAENHDSFHVVRLNGFIHTDDKLALKEIWRQLGKEMEVEDDMNKTSNYADTLASLLALLSHPSEITGADDGVTSKSVVFVIDEFDLFATHARQTLLYNLFDIAQARKAPIAVLGLTTRVDVVESLEKRVKSRFSHRYVHLSLPKSLLAYWDICKQGLLVDKEDLETEGFDLSLDGLDEFRAYWDQQVEALYKAPSFQDHLEYHFYTTKSVAGLLTTFILPLSALSATSPRLKIPSSPALPGLDAPDSKLHLLAALSDLDLALLIAAARLDIVAHTDTVNFAMAYDEYSSQMGKQRLQSASSGMVALGAGGRVWGRAVAIMAWERLVSLGILIPAGIGGRSNAIHGGLEGKMWKLDVSLEEIPAAVELPGFLVKWCTQI</sequence>
<feature type="region of interest" description="Disordered" evidence="11">
    <location>
        <begin position="284"/>
        <end position="318"/>
    </location>
</feature>
<accession>A0A9P9WRS9</accession>
<dbReference type="Proteomes" id="UP000829685">
    <property type="component" value="Unassembled WGS sequence"/>
</dbReference>
<evidence type="ECO:0000256" key="4">
    <source>
        <dbReference type="ARBA" id="ARBA00022705"/>
    </source>
</evidence>
<dbReference type="InterPro" id="IPR032705">
    <property type="entry name" value="ORC4_C"/>
</dbReference>
<dbReference type="InterPro" id="IPR011011">
    <property type="entry name" value="Znf_FYVE_PHD"/>
</dbReference>
<evidence type="ECO:0000256" key="7">
    <source>
        <dbReference type="ARBA" id="ARBA00022833"/>
    </source>
</evidence>
<feature type="compositionally biased region" description="Acidic residues" evidence="11">
    <location>
        <begin position="192"/>
        <end position="204"/>
    </location>
</feature>
<dbReference type="InterPro" id="IPR003593">
    <property type="entry name" value="AAA+_ATPase"/>
</dbReference>
<evidence type="ECO:0000256" key="10">
    <source>
        <dbReference type="PROSITE-ProRule" id="PRU00146"/>
    </source>
</evidence>
<dbReference type="Gene3D" id="3.30.40.10">
    <property type="entry name" value="Zinc/RING finger domain, C3HC4 (zinc finger)"/>
    <property type="match status" value="1"/>
</dbReference>
<keyword evidence="8" id="KW-0238">DNA-binding</keyword>
<gene>
    <name evidence="13" type="ORF">JX265_003415</name>
</gene>
<proteinExistence type="inferred from homology"/>
<dbReference type="SMART" id="SM00382">
    <property type="entry name" value="AAA"/>
    <property type="match status" value="1"/>
</dbReference>
<keyword evidence="7" id="KW-0862">Zinc</keyword>
<evidence type="ECO:0000313" key="14">
    <source>
        <dbReference type="Proteomes" id="UP000829685"/>
    </source>
</evidence>
<comment type="similarity">
    <text evidence="2">Belongs to the ORC4 family.</text>
</comment>
<dbReference type="PROSITE" id="PS01359">
    <property type="entry name" value="ZF_PHD_1"/>
    <property type="match status" value="1"/>
</dbReference>
<dbReference type="InterPro" id="IPR019786">
    <property type="entry name" value="Zinc_finger_PHD-type_CS"/>
</dbReference>
<protein>
    <recommendedName>
        <fullName evidence="3">Origin recognition complex subunit 4</fullName>
    </recommendedName>
</protein>
<dbReference type="GO" id="GO:0006270">
    <property type="term" value="P:DNA replication initiation"/>
    <property type="evidence" value="ECO:0007669"/>
    <property type="project" value="TreeGrafter"/>
</dbReference>
<keyword evidence="5" id="KW-0479">Metal-binding</keyword>
<evidence type="ECO:0000256" key="6">
    <source>
        <dbReference type="ARBA" id="ARBA00022771"/>
    </source>
</evidence>
<dbReference type="GO" id="GO:0008270">
    <property type="term" value="F:zinc ion binding"/>
    <property type="evidence" value="ECO:0007669"/>
    <property type="project" value="UniProtKB-KW"/>
</dbReference>
<evidence type="ECO:0000256" key="3">
    <source>
        <dbReference type="ARBA" id="ARBA00019083"/>
    </source>
</evidence>
<dbReference type="CDD" id="cd15492">
    <property type="entry name" value="PHD_BRPF_JADE_like"/>
    <property type="match status" value="1"/>
</dbReference>
<dbReference type="SUPFAM" id="SSF57903">
    <property type="entry name" value="FYVE/PHD zinc finger"/>
    <property type="match status" value="1"/>
</dbReference>
<evidence type="ECO:0000313" key="13">
    <source>
        <dbReference type="EMBL" id="KAI1877407.1"/>
    </source>
</evidence>
<keyword evidence="6 10" id="KW-0863">Zinc-finger</keyword>
<dbReference type="EMBL" id="JAFIMR010000006">
    <property type="protein sequence ID" value="KAI1877407.1"/>
    <property type="molecule type" value="Genomic_DNA"/>
</dbReference>
<evidence type="ECO:0000256" key="1">
    <source>
        <dbReference type="ARBA" id="ARBA00004123"/>
    </source>
</evidence>
<evidence type="ECO:0000256" key="2">
    <source>
        <dbReference type="ARBA" id="ARBA00005334"/>
    </source>
</evidence>
<dbReference type="SUPFAM" id="SSF52540">
    <property type="entry name" value="P-loop containing nucleoside triphosphate hydrolases"/>
    <property type="match status" value="1"/>
</dbReference>
<evidence type="ECO:0000259" key="12">
    <source>
        <dbReference type="PROSITE" id="PS50016"/>
    </source>
</evidence>
<feature type="compositionally biased region" description="Basic residues" evidence="11">
    <location>
        <begin position="249"/>
        <end position="259"/>
    </location>
</feature>
<dbReference type="InterPro" id="IPR001965">
    <property type="entry name" value="Znf_PHD"/>
</dbReference>
<dbReference type="InterPro" id="IPR019787">
    <property type="entry name" value="Znf_PHD-finger"/>
</dbReference>
<dbReference type="SMART" id="SM00249">
    <property type="entry name" value="PHD"/>
    <property type="match status" value="1"/>
</dbReference>
<dbReference type="AlphaFoldDB" id="A0A9P9WRS9"/>
<dbReference type="PROSITE" id="PS50016">
    <property type="entry name" value="ZF_PHD_2"/>
    <property type="match status" value="1"/>
</dbReference>
<comment type="caution">
    <text evidence="13">The sequence shown here is derived from an EMBL/GenBank/DDBJ whole genome shotgun (WGS) entry which is preliminary data.</text>
</comment>
<evidence type="ECO:0000256" key="9">
    <source>
        <dbReference type="ARBA" id="ARBA00023242"/>
    </source>
</evidence>